<dbReference type="STRING" id="323850.Shew_2098"/>
<proteinExistence type="inferred from homology"/>
<evidence type="ECO:0000256" key="2">
    <source>
        <dbReference type="ARBA" id="ARBA00008488"/>
    </source>
</evidence>
<feature type="transmembrane region" description="Helical" evidence="8">
    <location>
        <begin position="159"/>
        <end position="179"/>
    </location>
</feature>
<reference evidence="9 10" key="1">
    <citation type="submission" date="2007-03" db="EMBL/GenBank/DDBJ databases">
        <title>Complete sequence of Shewanella loihica PV-4.</title>
        <authorList>
            <consortium name="US DOE Joint Genome Institute"/>
            <person name="Copeland A."/>
            <person name="Lucas S."/>
            <person name="Lapidus A."/>
            <person name="Barry K."/>
            <person name="Detter J.C."/>
            <person name="Glavina del Rio T."/>
            <person name="Hammon N."/>
            <person name="Israni S."/>
            <person name="Dalin E."/>
            <person name="Tice H."/>
            <person name="Pitluck S."/>
            <person name="Chain P."/>
            <person name="Malfatti S."/>
            <person name="Shin M."/>
            <person name="Vergez L."/>
            <person name="Schmutz J."/>
            <person name="Larimer F."/>
            <person name="Land M."/>
            <person name="Hauser L."/>
            <person name="Kyrpides N."/>
            <person name="Mikhailova N."/>
            <person name="Romine M.F."/>
            <person name="Serres G."/>
            <person name="Fredrickson J."/>
            <person name="Tiedje J."/>
            <person name="Richardson P."/>
        </authorList>
    </citation>
    <scope>NUCLEOTIDE SEQUENCE [LARGE SCALE GENOMIC DNA]</scope>
    <source>
        <strain evidence="10">ATCC BAA-1088 / PV-4</strain>
    </source>
</reference>
<dbReference type="InterPro" id="IPR005744">
    <property type="entry name" value="Hy-lIII"/>
</dbReference>
<keyword evidence="3" id="KW-1003">Cell membrane</keyword>
<dbReference type="EMBL" id="CP000606">
    <property type="protein sequence ID" value="ABO23964.1"/>
    <property type="molecule type" value="Genomic_DNA"/>
</dbReference>
<dbReference type="PANTHER" id="PTHR20855:SF3">
    <property type="entry name" value="LD03007P"/>
    <property type="match status" value="1"/>
</dbReference>
<feature type="binding site" evidence="7">
    <location>
        <position position="91"/>
    </location>
    <ligand>
        <name>Zn(2+)</name>
        <dbReference type="ChEBI" id="CHEBI:29105"/>
    </ligand>
</feature>
<dbReference type="HOGENOM" id="CLU_051078_1_0_6"/>
<feature type="binding site" evidence="7">
    <location>
        <position position="213"/>
    </location>
    <ligand>
        <name>Zn(2+)</name>
        <dbReference type="ChEBI" id="CHEBI:29105"/>
    </ligand>
</feature>
<feature type="transmembrane region" description="Helical" evidence="8">
    <location>
        <begin position="185"/>
        <end position="205"/>
    </location>
</feature>
<organism evidence="9 10">
    <name type="scientific">Shewanella loihica (strain ATCC BAA-1088 / PV-4)</name>
    <dbReference type="NCBI Taxonomy" id="323850"/>
    <lineage>
        <taxon>Bacteria</taxon>
        <taxon>Pseudomonadati</taxon>
        <taxon>Pseudomonadota</taxon>
        <taxon>Gammaproteobacteria</taxon>
        <taxon>Alteromonadales</taxon>
        <taxon>Shewanellaceae</taxon>
        <taxon>Shewanella</taxon>
    </lineage>
</organism>
<dbReference type="GO" id="GO:0005886">
    <property type="term" value="C:plasma membrane"/>
    <property type="evidence" value="ECO:0007669"/>
    <property type="project" value="UniProtKB-SubCell"/>
</dbReference>
<keyword evidence="7" id="KW-0862">Zinc</keyword>
<evidence type="ECO:0000313" key="10">
    <source>
        <dbReference type="Proteomes" id="UP000001558"/>
    </source>
</evidence>
<feature type="binding site" evidence="7">
    <location>
        <position position="217"/>
    </location>
    <ligand>
        <name>Zn(2+)</name>
        <dbReference type="ChEBI" id="CHEBI:29105"/>
    </ligand>
</feature>
<comment type="similarity">
    <text evidence="2">Belongs to the UPF0073 (Hly-III) family.</text>
</comment>
<evidence type="ECO:0000313" key="9">
    <source>
        <dbReference type="EMBL" id="ABO23964.1"/>
    </source>
</evidence>
<feature type="transmembrane region" description="Helical" evidence="8">
    <location>
        <begin position="70"/>
        <end position="90"/>
    </location>
</feature>
<feature type="transmembrane region" description="Helical" evidence="8">
    <location>
        <begin position="133"/>
        <end position="152"/>
    </location>
</feature>
<gene>
    <name evidence="9" type="ordered locus">Shew_2098</name>
</gene>
<protein>
    <submittedName>
        <fullName evidence="9">Channel protein, hemolysin III family</fullName>
    </submittedName>
</protein>
<dbReference type="GO" id="GO:0046872">
    <property type="term" value="F:metal ion binding"/>
    <property type="evidence" value="ECO:0007669"/>
    <property type="project" value="UniProtKB-KW"/>
</dbReference>
<feature type="transmembrane region" description="Helical" evidence="8">
    <location>
        <begin position="40"/>
        <end position="58"/>
    </location>
</feature>
<evidence type="ECO:0000256" key="6">
    <source>
        <dbReference type="ARBA" id="ARBA00023136"/>
    </source>
</evidence>
<comment type="subcellular location">
    <subcellularLocation>
        <location evidence="1">Cell membrane</location>
        <topology evidence="1">Multi-pass membrane protein</topology>
    </subcellularLocation>
</comment>
<dbReference type="NCBIfam" id="TIGR01065">
    <property type="entry name" value="hlyIII"/>
    <property type="match status" value="1"/>
</dbReference>
<feature type="transmembrane region" description="Helical" evidence="8">
    <location>
        <begin position="214"/>
        <end position="235"/>
    </location>
</feature>
<keyword evidence="7" id="KW-0479">Metal-binding</keyword>
<dbReference type="KEGG" id="slo:Shew_2098"/>
<dbReference type="Proteomes" id="UP000001558">
    <property type="component" value="Chromosome"/>
</dbReference>
<dbReference type="InterPro" id="IPR004254">
    <property type="entry name" value="AdipoR/HlyIII-related"/>
</dbReference>
<keyword evidence="4 8" id="KW-0812">Transmembrane</keyword>
<evidence type="ECO:0000256" key="3">
    <source>
        <dbReference type="ARBA" id="ARBA00022475"/>
    </source>
</evidence>
<dbReference type="RefSeq" id="WP_011865896.1">
    <property type="nucleotide sequence ID" value="NC_009092.1"/>
</dbReference>
<dbReference type="AlphaFoldDB" id="A3QER6"/>
<evidence type="ECO:0000256" key="7">
    <source>
        <dbReference type="PIRSR" id="PIRSR604254-1"/>
    </source>
</evidence>
<evidence type="ECO:0000256" key="4">
    <source>
        <dbReference type="ARBA" id="ARBA00022692"/>
    </source>
</evidence>
<keyword evidence="10" id="KW-1185">Reference proteome</keyword>
<name>A3QER6_SHELP</name>
<evidence type="ECO:0000256" key="5">
    <source>
        <dbReference type="ARBA" id="ARBA00022989"/>
    </source>
</evidence>
<keyword evidence="6 8" id="KW-0472">Membrane</keyword>
<keyword evidence="5 8" id="KW-1133">Transmembrane helix</keyword>
<dbReference type="OrthoDB" id="9813689at2"/>
<dbReference type="GO" id="GO:0140911">
    <property type="term" value="F:pore-forming activity"/>
    <property type="evidence" value="ECO:0007669"/>
    <property type="project" value="InterPro"/>
</dbReference>
<accession>A3QER6</accession>
<feature type="transmembrane region" description="Helical" evidence="8">
    <location>
        <begin position="102"/>
        <end position="121"/>
    </location>
</feature>
<dbReference type="eggNOG" id="COG1272">
    <property type="taxonomic scope" value="Bacteria"/>
</dbReference>
<dbReference type="PANTHER" id="PTHR20855">
    <property type="entry name" value="ADIPOR/PROGESTIN RECEPTOR-RELATED"/>
    <property type="match status" value="1"/>
</dbReference>
<evidence type="ECO:0000256" key="8">
    <source>
        <dbReference type="SAM" id="Phobius"/>
    </source>
</evidence>
<sequence length="236" mass="25830">MPPQSVPPQTIQPHEIGLNSQPSFAATAAPYSRAEELANALSHGLGVIAGILALAFSLHKGWDRLTNLQLGGLALYCLSIILLFLCSTLYHSVSAPKLKHKLKIADHCAIYLLIAGTYTPLMQILLDSVEADAILIAIWSLALGGILFKTLFIHRFKIFSLVLYLVMGWLCVIVMKQLLAAMTPLGFQLLLAGGIFYSTGVIFYVGKRIPYNHAIWHLFVLAGALSHFLCVYLTVI</sequence>
<evidence type="ECO:0000256" key="1">
    <source>
        <dbReference type="ARBA" id="ARBA00004651"/>
    </source>
</evidence>
<dbReference type="Pfam" id="PF03006">
    <property type="entry name" value="HlyIII"/>
    <property type="match status" value="1"/>
</dbReference>